<evidence type="ECO:0000256" key="2">
    <source>
        <dbReference type="ARBA" id="ARBA00022741"/>
    </source>
</evidence>
<dbReference type="Gene3D" id="1.10.486.10">
    <property type="entry name" value="PCRA, domain 4"/>
    <property type="match status" value="1"/>
</dbReference>
<keyword evidence="4 11" id="KW-0347">Helicase</keyword>
<dbReference type="GO" id="GO:0005524">
    <property type="term" value="F:ATP binding"/>
    <property type="evidence" value="ECO:0007669"/>
    <property type="project" value="UniProtKB-UniRule"/>
</dbReference>
<dbReference type="InterPro" id="IPR013986">
    <property type="entry name" value="DExx_box_DNA_helicase_dom_sf"/>
</dbReference>
<evidence type="ECO:0000256" key="4">
    <source>
        <dbReference type="ARBA" id="ARBA00022806"/>
    </source>
</evidence>
<feature type="binding site" evidence="11">
    <location>
        <begin position="26"/>
        <end position="33"/>
    </location>
    <ligand>
        <name>ATP</name>
        <dbReference type="ChEBI" id="CHEBI:30616"/>
    </ligand>
</feature>
<dbReference type="GO" id="GO:0000725">
    <property type="term" value="P:recombinational repair"/>
    <property type="evidence" value="ECO:0007669"/>
    <property type="project" value="TreeGrafter"/>
</dbReference>
<dbReference type="PANTHER" id="PTHR11070">
    <property type="entry name" value="UVRD / RECB / PCRA DNA HELICASE FAMILY MEMBER"/>
    <property type="match status" value="1"/>
</dbReference>
<feature type="domain" description="UvrD-like helicase C-terminal" evidence="13">
    <location>
        <begin position="283"/>
        <end position="539"/>
    </location>
</feature>
<protein>
    <recommendedName>
        <fullName evidence="9">DNA 3'-5' helicase</fullName>
        <ecNumber evidence="9">5.6.2.4</ecNumber>
    </recommendedName>
</protein>
<evidence type="ECO:0000256" key="1">
    <source>
        <dbReference type="ARBA" id="ARBA00009922"/>
    </source>
</evidence>
<accession>A0A1G2UQZ4</accession>
<evidence type="ECO:0000259" key="12">
    <source>
        <dbReference type="PROSITE" id="PS51198"/>
    </source>
</evidence>
<comment type="caution">
    <text evidence="14">The sequence shown here is derived from an EMBL/GenBank/DDBJ whole genome shotgun (WGS) entry which is preliminary data.</text>
</comment>
<dbReference type="EMBL" id="MHWT01000027">
    <property type="protein sequence ID" value="OHB11823.1"/>
    <property type="molecule type" value="Genomic_DNA"/>
</dbReference>
<evidence type="ECO:0000256" key="3">
    <source>
        <dbReference type="ARBA" id="ARBA00022801"/>
    </source>
</evidence>
<dbReference type="Pfam" id="PF13361">
    <property type="entry name" value="UvrD_C"/>
    <property type="match status" value="1"/>
</dbReference>
<evidence type="ECO:0000313" key="14">
    <source>
        <dbReference type="EMBL" id="OHB11823.1"/>
    </source>
</evidence>
<feature type="domain" description="UvrD-like helicase ATP-binding" evidence="12">
    <location>
        <begin position="5"/>
        <end position="282"/>
    </location>
</feature>
<comment type="similarity">
    <text evidence="1">Belongs to the helicase family. UvrD subfamily.</text>
</comment>
<evidence type="ECO:0000256" key="11">
    <source>
        <dbReference type="PROSITE-ProRule" id="PRU00560"/>
    </source>
</evidence>
<dbReference type="GO" id="GO:0016887">
    <property type="term" value="F:ATP hydrolysis activity"/>
    <property type="evidence" value="ECO:0007669"/>
    <property type="project" value="RHEA"/>
</dbReference>
<dbReference type="GO" id="GO:0005829">
    <property type="term" value="C:cytosol"/>
    <property type="evidence" value="ECO:0007669"/>
    <property type="project" value="TreeGrafter"/>
</dbReference>
<reference evidence="14 15" key="1">
    <citation type="journal article" date="2016" name="Nat. Commun.">
        <title>Thousands of microbial genomes shed light on interconnected biogeochemical processes in an aquifer system.</title>
        <authorList>
            <person name="Anantharaman K."/>
            <person name="Brown C.T."/>
            <person name="Hug L.A."/>
            <person name="Sharon I."/>
            <person name="Castelle C.J."/>
            <person name="Probst A.J."/>
            <person name="Thomas B.C."/>
            <person name="Singh A."/>
            <person name="Wilkins M.J."/>
            <person name="Karaoz U."/>
            <person name="Brodie E.L."/>
            <person name="Williams K.H."/>
            <person name="Hubbard S.S."/>
            <person name="Banfield J.F."/>
        </authorList>
    </citation>
    <scope>NUCLEOTIDE SEQUENCE [LARGE SCALE GENOMIC DNA]</scope>
</reference>
<evidence type="ECO:0000259" key="13">
    <source>
        <dbReference type="PROSITE" id="PS51217"/>
    </source>
</evidence>
<organism evidence="14 15">
    <name type="scientific">Candidatus Zambryskibacteria bacterium RIFCSPLOWO2_12_FULL_39_23</name>
    <dbReference type="NCBI Taxonomy" id="1802776"/>
    <lineage>
        <taxon>Bacteria</taxon>
        <taxon>Candidatus Zambryskiibacteriota</taxon>
    </lineage>
</organism>
<evidence type="ECO:0000256" key="7">
    <source>
        <dbReference type="ARBA" id="ARBA00023235"/>
    </source>
</evidence>
<keyword evidence="3 11" id="KW-0378">Hydrolase</keyword>
<name>A0A1G2UQZ4_9BACT</name>
<evidence type="ECO:0000256" key="9">
    <source>
        <dbReference type="ARBA" id="ARBA00034808"/>
    </source>
</evidence>
<keyword evidence="5 11" id="KW-0067">ATP-binding</keyword>
<dbReference type="InterPro" id="IPR027417">
    <property type="entry name" value="P-loop_NTPase"/>
</dbReference>
<comment type="catalytic activity">
    <reaction evidence="10">
        <text>ATP + H2O = ADP + phosphate + H(+)</text>
        <dbReference type="Rhea" id="RHEA:13065"/>
        <dbReference type="ChEBI" id="CHEBI:15377"/>
        <dbReference type="ChEBI" id="CHEBI:15378"/>
        <dbReference type="ChEBI" id="CHEBI:30616"/>
        <dbReference type="ChEBI" id="CHEBI:43474"/>
        <dbReference type="ChEBI" id="CHEBI:456216"/>
        <dbReference type="EC" id="5.6.2.4"/>
    </reaction>
</comment>
<dbReference type="GO" id="GO:0043138">
    <property type="term" value="F:3'-5' DNA helicase activity"/>
    <property type="evidence" value="ECO:0007669"/>
    <property type="project" value="UniProtKB-EC"/>
</dbReference>
<keyword evidence="6" id="KW-0238">DNA-binding</keyword>
<dbReference type="CDD" id="cd17932">
    <property type="entry name" value="DEXQc_UvrD"/>
    <property type="match status" value="1"/>
</dbReference>
<dbReference type="EC" id="5.6.2.4" evidence="9"/>
<dbReference type="Gene3D" id="3.40.50.300">
    <property type="entry name" value="P-loop containing nucleotide triphosphate hydrolases"/>
    <property type="match status" value="2"/>
</dbReference>
<dbReference type="Pfam" id="PF00580">
    <property type="entry name" value="UvrD-helicase"/>
    <property type="match status" value="1"/>
</dbReference>
<dbReference type="PROSITE" id="PS51217">
    <property type="entry name" value="UVRD_HELICASE_CTER"/>
    <property type="match status" value="1"/>
</dbReference>
<proteinExistence type="inferred from homology"/>
<keyword evidence="2 11" id="KW-0547">Nucleotide-binding</keyword>
<dbReference type="Gene3D" id="1.10.10.160">
    <property type="match status" value="1"/>
</dbReference>
<dbReference type="AlphaFoldDB" id="A0A1G2UQZ4"/>
<evidence type="ECO:0000313" key="15">
    <source>
        <dbReference type="Proteomes" id="UP000176558"/>
    </source>
</evidence>
<dbReference type="GO" id="GO:0033202">
    <property type="term" value="C:DNA helicase complex"/>
    <property type="evidence" value="ECO:0007669"/>
    <property type="project" value="TreeGrafter"/>
</dbReference>
<dbReference type="Proteomes" id="UP000176558">
    <property type="component" value="Unassembled WGS sequence"/>
</dbReference>
<keyword evidence="7" id="KW-0413">Isomerase</keyword>
<evidence type="ECO:0000256" key="6">
    <source>
        <dbReference type="ARBA" id="ARBA00023125"/>
    </source>
</evidence>
<dbReference type="InterPro" id="IPR014017">
    <property type="entry name" value="DNA_helicase_UvrD-like_C"/>
</dbReference>
<evidence type="ECO:0000256" key="5">
    <source>
        <dbReference type="ARBA" id="ARBA00022840"/>
    </source>
</evidence>
<gene>
    <name evidence="14" type="ORF">A3G99_03255</name>
</gene>
<evidence type="ECO:0000256" key="8">
    <source>
        <dbReference type="ARBA" id="ARBA00034617"/>
    </source>
</evidence>
<dbReference type="PANTHER" id="PTHR11070:SF2">
    <property type="entry name" value="ATP-DEPENDENT DNA HELICASE SRS2"/>
    <property type="match status" value="1"/>
</dbReference>
<dbReference type="InterPro" id="IPR000212">
    <property type="entry name" value="DNA_helicase_UvrD/REP"/>
</dbReference>
<dbReference type="SUPFAM" id="SSF52540">
    <property type="entry name" value="P-loop containing nucleoside triphosphate hydrolases"/>
    <property type="match status" value="1"/>
</dbReference>
<sequence>MNYLDSLNTEQKKAVLAIDGPVLIVAGAGAGKTKTITHRILHLISEGIRPENILAITFTNKAAKEMRDRVMGLLTHHKNIPFVSTFHSLGVYIIKENAEILKLPRHFNIFDKVDSKKALKNALVSLGIDPKDELDKIGHIISKEKGRGVNMSEYLRGGAFDRTSELVKKAWVKYEEILKKEHALDFDDLLLKTLELLQKREILERYQNQFLYVHVDEYQDTNKVQNEIVELLVEKHQNICVVGDTDQNIYSWRGAEMKNMLHFEKKYLETQTFFLEQNYRSTKNILNVANEIIKKNNFRIPKKLFTEKPEGEKISIFEGRSAVDEAHFIAMKAREFIGKGVRSESIAVLYRANFQSRVLEDAFLSHGIPYQILGIKFFERREVKDIISLVKTSLNEGNVSDFTRIINIPPRGIGKVTLQKIISGKENGLNESLKIKINNFRKMLVDFRNILKNDKPSKALKYIIEKSGMENHYKTGQEEDTDRLENIMELVTLATKYDSLPNEIGIENFLTDVALASDQDVLNTEKTGVKLMTVHSSKGLEFDYVFISGLENDLFPHKKMYERKKSGEEGEEERRLFYVAITRAGEKLLLTHANTRTIFGRVEINSRSEFIDDIPEKYLEHESYSSNHSLTPLINIDF</sequence>
<comment type="catalytic activity">
    <reaction evidence="8">
        <text>Couples ATP hydrolysis with the unwinding of duplex DNA by translocating in the 3'-5' direction.</text>
        <dbReference type="EC" id="5.6.2.4"/>
    </reaction>
</comment>
<dbReference type="GO" id="GO:0003677">
    <property type="term" value="F:DNA binding"/>
    <property type="evidence" value="ECO:0007669"/>
    <property type="project" value="UniProtKB-KW"/>
</dbReference>
<evidence type="ECO:0000256" key="10">
    <source>
        <dbReference type="ARBA" id="ARBA00048988"/>
    </source>
</evidence>
<dbReference type="PROSITE" id="PS51198">
    <property type="entry name" value="UVRD_HELICASE_ATP_BIND"/>
    <property type="match status" value="1"/>
</dbReference>
<dbReference type="InterPro" id="IPR014016">
    <property type="entry name" value="UvrD-like_ATP-bd"/>
</dbReference>